<dbReference type="EMBL" id="JABBVZ010000108">
    <property type="protein sequence ID" value="NMP24410.1"/>
    <property type="molecule type" value="Genomic_DNA"/>
</dbReference>
<dbReference type="RefSeq" id="WP_169102504.1">
    <property type="nucleotide sequence ID" value="NZ_JABBVZ010000108.1"/>
</dbReference>
<proteinExistence type="predicted"/>
<evidence type="ECO:0000313" key="1">
    <source>
        <dbReference type="EMBL" id="NMP24410.1"/>
    </source>
</evidence>
<evidence type="ECO:0000313" key="2">
    <source>
        <dbReference type="Proteomes" id="UP000533476"/>
    </source>
</evidence>
<name>A0A7Y0Q4H2_9FIRM</name>
<dbReference type="Proteomes" id="UP000533476">
    <property type="component" value="Unassembled WGS sequence"/>
</dbReference>
<organism evidence="1 2">
    <name type="scientific">Sulfobacillus harzensis</name>
    <dbReference type="NCBI Taxonomy" id="2729629"/>
    <lineage>
        <taxon>Bacteria</taxon>
        <taxon>Bacillati</taxon>
        <taxon>Bacillota</taxon>
        <taxon>Clostridia</taxon>
        <taxon>Eubacteriales</taxon>
        <taxon>Clostridiales Family XVII. Incertae Sedis</taxon>
        <taxon>Sulfobacillus</taxon>
    </lineage>
</organism>
<protein>
    <submittedName>
        <fullName evidence="1">Uncharacterized protein</fullName>
    </submittedName>
</protein>
<accession>A0A7Y0Q4H2</accession>
<keyword evidence="2" id="KW-1185">Reference proteome</keyword>
<reference evidence="1 2" key="1">
    <citation type="submission" date="2020-04" db="EMBL/GenBank/DDBJ databases">
        <authorList>
            <person name="Zhang R."/>
            <person name="Schippers A."/>
        </authorList>
    </citation>
    <scope>NUCLEOTIDE SEQUENCE [LARGE SCALE GENOMIC DNA]</scope>
    <source>
        <strain evidence="1 2">DSM 109850</strain>
    </source>
</reference>
<comment type="caution">
    <text evidence="1">The sequence shown here is derived from an EMBL/GenBank/DDBJ whole genome shotgun (WGS) entry which is preliminary data.</text>
</comment>
<dbReference type="AlphaFoldDB" id="A0A7Y0Q4H2"/>
<sequence>MMLDKPFTLDELGNTYVDPDSRYVVSLVVGYGDDDVISPEQAVAAALDLTRDEGSYSTHWYVYDRLTKTLHLIEQSDAEPYCPVP</sequence>
<gene>
    <name evidence="1" type="ORF">HIJ39_18980</name>
</gene>